<reference evidence="2" key="1">
    <citation type="submission" date="2017-09" db="EMBL/GenBank/DDBJ databases">
        <title>FDA dAtabase for Regulatory Grade micrObial Sequences (FDA-ARGOS): Supporting development and validation of Infectious Disease Dx tests.</title>
        <authorList>
            <person name="Goldberg B."/>
            <person name="Campos J."/>
            <person name="Tallon L."/>
            <person name="Sadzewicz L."/>
            <person name="Ott S."/>
            <person name="Zhao X."/>
            <person name="Nagaraj S."/>
            <person name="Vavikolanu K."/>
            <person name="Aluvathingal J."/>
            <person name="Nadendla S."/>
            <person name="Geyer C."/>
            <person name="Sichtig H."/>
        </authorList>
    </citation>
    <scope>NUCLEOTIDE SEQUENCE [LARGE SCALE GENOMIC DNA]</scope>
    <source>
        <strain evidence="2">FDAARGOS_370</strain>
    </source>
</reference>
<dbReference type="Proteomes" id="UP000219788">
    <property type="component" value="Unassembled WGS sequence"/>
</dbReference>
<comment type="caution">
    <text evidence="1">The sequence shown here is derived from an EMBL/GenBank/DDBJ whole genome shotgun (WGS) entry which is preliminary data.</text>
</comment>
<name>A0A2A7U128_EDWTA</name>
<accession>A0A2A7U128</accession>
<dbReference type="EMBL" id="PDDV01000013">
    <property type="protein sequence ID" value="PEH72075.1"/>
    <property type="molecule type" value="Genomic_DNA"/>
</dbReference>
<gene>
    <name evidence="1" type="ORF">CRM76_09175</name>
</gene>
<dbReference type="AlphaFoldDB" id="A0A2A7U128"/>
<protein>
    <submittedName>
        <fullName evidence="1">Uncharacterized protein</fullName>
    </submittedName>
</protein>
<evidence type="ECO:0000313" key="1">
    <source>
        <dbReference type="EMBL" id="PEH72075.1"/>
    </source>
</evidence>
<proteinExistence type="predicted"/>
<evidence type="ECO:0000313" key="2">
    <source>
        <dbReference type="Proteomes" id="UP000219788"/>
    </source>
</evidence>
<sequence length="70" mass="7892">MALSCHGPLIAAFFMGVCMKPSPFQLTRARRCGYCGSRSHCTQYCPKTNAGRMNIALREQMNQLKNRPQL</sequence>
<organism evidence="1 2">
    <name type="scientific">Edwardsiella tarda</name>
    <dbReference type="NCBI Taxonomy" id="636"/>
    <lineage>
        <taxon>Bacteria</taxon>
        <taxon>Pseudomonadati</taxon>
        <taxon>Pseudomonadota</taxon>
        <taxon>Gammaproteobacteria</taxon>
        <taxon>Enterobacterales</taxon>
        <taxon>Hafniaceae</taxon>
        <taxon>Edwardsiella</taxon>
    </lineage>
</organism>